<dbReference type="InterPro" id="IPR038765">
    <property type="entry name" value="Papain-like_cys_pep_sf"/>
</dbReference>
<dbReference type="Pfam" id="PF02902">
    <property type="entry name" value="Peptidase_C48"/>
    <property type="match status" value="1"/>
</dbReference>
<evidence type="ECO:0000313" key="7">
    <source>
        <dbReference type="Proteomes" id="UP001187192"/>
    </source>
</evidence>
<gene>
    <name evidence="6" type="ORF">TIFTF001_043084</name>
</gene>
<keyword evidence="3" id="KW-0378">Hydrolase</keyword>
<dbReference type="Proteomes" id="UP001187192">
    <property type="component" value="Unassembled WGS sequence"/>
</dbReference>
<accession>A0AA87YWR6</accession>
<evidence type="ECO:0000259" key="5">
    <source>
        <dbReference type="PROSITE" id="PS50600"/>
    </source>
</evidence>
<keyword evidence="2" id="KW-0645">Protease</keyword>
<keyword evidence="7" id="KW-1185">Reference proteome</keyword>
<evidence type="ECO:0000256" key="2">
    <source>
        <dbReference type="ARBA" id="ARBA00022670"/>
    </source>
</evidence>
<protein>
    <recommendedName>
        <fullName evidence="5">Ubiquitin-like protease family profile domain-containing protein</fullName>
    </recommendedName>
</protein>
<comment type="caution">
    <text evidence="6">The sequence shown here is derived from an EMBL/GenBank/DDBJ whole genome shotgun (WGS) entry which is preliminary data.</text>
</comment>
<dbReference type="GO" id="GO:0006508">
    <property type="term" value="P:proteolysis"/>
    <property type="evidence" value="ECO:0007669"/>
    <property type="project" value="UniProtKB-KW"/>
</dbReference>
<proteinExistence type="inferred from homology"/>
<dbReference type="PANTHER" id="PTHR33018">
    <property type="entry name" value="OS10G0338966 PROTEIN-RELATED"/>
    <property type="match status" value="1"/>
</dbReference>
<name>A0AA87YWR6_FICCA</name>
<feature type="domain" description="Ubiquitin-like protease family profile" evidence="5">
    <location>
        <begin position="508"/>
        <end position="680"/>
    </location>
</feature>
<organism evidence="6 7">
    <name type="scientific">Ficus carica</name>
    <name type="common">Common fig</name>
    <dbReference type="NCBI Taxonomy" id="3494"/>
    <lineage>
        <taxon>Eukaryota</taxon>
        <taxon>Viridiplantae</taxon>
        <taxon>Streptophyta</taxon>
        <taxon>Embryophyta</taxon>
        <taxon>Tracheophyta</taxon>
        <taxon>Spermatophyta</taxon>
        <taxon>Magnoliopsida</taxon>
        <taxon>eudicotyledons</taxon>
        <taxon>Gunneridae</taxon>
        <taxon>Pentapetalae</taxon>
        <taxon>rosids</taxon>
        <taxon>fabids</taxon>
        <taxon>Rosales</taxon>
        <taxon>Moraceae</taxon>
        <taxon>Ficeae</taxon>
        <taxon>Ficus</taxon>
    </lineage>
</organism>
<evidence type="ECO:0000256" key="4">
    <source>
        <dbReference type="SAM" id="MobiDB-lite"/>
    </source>
</evidence>
<dbReference type="EMBL" id="BTGU01002624">
    <property type="protein sequence ID" value="GMN20420.1"/>
    <property type="molecule type" value="Genomic_DNA"/>
</dbReference>
<dbReference type="InterPro" id="IPR004252">
    <property type="entry name" value="Probable_transposase_24"/>
</dbReference>
<feature type="region of interest" description="Disordered" evidence="4">
    <location>
        <begin position="182"/>
        <end position="205"/>
    </location>
</feature>
<feature type="compositionally biased region" description="Basic and acidic residues" evidence="4">
    <location>
        <begin position="429"/>
        <end position="438"/>
    </location>
</feature>
<dbReference type="AlphaFoldDB" id="A0AA87YWR6"/>
<reference evidence="6" key="1">
    <citation type="submission" date="2023-07" db="EMBL/GenBank/DDBJ databases">
        <title>draft genome sequence of fig (Ficus carica).</title>
        <authorList>
            <person name="Takahashi T."/>
            <person name="Nishimura K."/>
        </authorList>
    </citation>
    <scope>NUCLEOTIDE SEQUENCE</scope>
</reference>
<sequence>MSQDHEEECSTQTHVGKPRRTNSPRFNPDEDGRRRATLMTRVHQARAKGQRIEVSFDSKGQPLGKAGDELQSWIGVLAREHIPIWISDFRSADLSPRKEIVWMEVVTSFTVDESYKKQILKSCGESAKGFRYDLYQAFVRDHIDDENVWQRPSKVVHNYPTITQDDWEKFIQYRRTPEFKRLSEQGSEIRKKSKYGSTGGRDGYRKRDQAHFEKTGKYAERYERWLDMRVKPNGGLKKEEFKTIAENIEEFTQQETQGSFESVGTEDILTKALGNAEHSGRIRGQSKFVKQSQYFNLVHPSKEKDEVSDMKLKIAALERTVQELCMKHGINRETMVEEMSAPTVDQHNSFKASCTLNEKEAGPSDPNPMLNASKECHLFIPDLVNGGVILVAIGKAYVDCVPTDTVHGISLGEENVRVTITASKGPSRAPEREVEGSKRTKKRTGKKKIQSQPEVEQQPAQEEMPSFDLNDISFELRPLAFYAQSSMRDGTQIVCPQQHFVMGDEMPIYIGFEDVYHFILFKEISANNIMIYIRYLVECCARTGIDQRFEFISPVLVSPVQQNVDWATYVRERAECILRILRNAPKGKRFLMPYNSGQHWILAVIDPWDDSVMYFNPLGNEPGDDFKDLITTALDDWKLLVGSGIRQRRNWQTLIDAVRCPIQEGYVECGYFVLAYMREITFTVDGLVVLQTNDFYTDADMSLVRKEWANFVMQFIHY</sequence>
<dbReference type="InterPro" id="IPR003653">
    <property type="entry name" value="Peptidase_C48_C"/>
</dbReference>
<comment type="similarity">
    <text evidence="1">Belongs to the peptidase C48 family.</text>
</comment>
<dbReference type="Gene3D" id="3.40.395.10">
    <property type="entry name" value="Adenoviral Proteinase, Chain A"/>
    <property type="match status" value="1"/>
</dbReference>
<dbReference type="Pfam" id="PF03004">
    <property type="entry name" value="Transposase_24"/>
    <property type="match status" value="1"/>
</dbReference>
<feature type="compositionally biased region" description="Low complexity" evidence="4">
    <location>
        <begin position="450"/>
        <end position="463"/>
    </location>
</feature>
<evidence type="ECO:0000256" key="3">
    <source>
        <dbReference type="ARBA" id="ARBA00022801"/>
    </source>
</evidence>
<feature type="compositionally biased region" description="Basic residues" evidence="4">
    <location>
        <begin position="439"/>
        <end position="449"/>
    </location>
</feature>
<evidence type="ECO:0000256" key="1">
    <source>
        <dbReference type="ARBA" id="ARBA00005234"/>
    </source>
</evidence>
<dbReference type="GO" id="GO:0008234">
    <property type="term" value="F:cysteine-type peptidase activity"/>
    <property type="evidence" value="ECO:0007669"/>
    <property type="project" value="InterPro"/>
</dbReference>
<dbReference type="PROSITE" id="PS50600">
    <property type="entry name" value="ULP_PROTEASE"/>
    <property type="match status" value="1"/>
</dbReference>
<dbReference type="SUPFAM" id="SSF54001">
    <property type="entry name" value="Cysteine proteinases"/>
    <property type="match status" value="1"/>
</dbReference>
<evidence type="ECO:0000313" key="6">
    <source>
        <dbReference type="EMBL" id="GMN20420.1"/>
    </source>
</evidence>
<dbReference type="PANTHER" id="PTHR33018:SF34">
    <property type="entry name" value="OS02G0472350 PROTEIN"/>
    <property type="match status" value="1"/>
</dbReference>
<feature type="region of interest" description="Disordered" evidence="4">
    <location>
        <begin position="420"/>
        <end position="463"/>
    </location>
</feature>
<feature type="region of interest" description="Disordered" evidence="4">
    <location>
        <begin position="1"/>
        <end position="35"/>
    </location>
</feature>